<keyword evidence="3" id="KW-1185">Reference proteome</keyword>
<dbReference type="Gene3D" id="1.10.10.60">
    <property type="entry name" value="Homeodomain-like"/>
    <property type="match status" value="1"/>
</dbReference>
<dbReference type="AlphaFoldDB" id="A0A194XGN5"/>
<evidence type="ECO:0000256" key="1">
    <source>
        <dbReference type="SAM" id="MobiDB-lite"/>
    </source>
</evidence>
<sequence length="53" mass="6415">METPVILSLPLEKGKSQREIVQKTQVPRKTVRRIFKQEHSRRERKKKYSKSHL</sequence>
<dbReference type="Proteomes" id="UP000070700">
    <property type="component" value="Unassembled WGS sequence"/>
</dbReference>
<dbReference type="KEGG" id="psco:LY89DRAFT_683193"/>
<proteinExistence type="predicted"/>
<dbReference type="InParanoid" id="A0A194XGN5"/>
<evidence type="ECO:0000313" key="2">
    <source>
        <dbReference type="EMBL" id="KUJ19301.1"/>
    </source>
</evidence>
<feature type="compositionally biased region" description="Basic residues" evidence="1">
    <location>
        <begin position="42"/>
        <end position="53"/>
    </location>
</feature>
<dbReference type="EMBL" id="KQ947411">
    <property type="protein sequence ID" value="KUJ19301.1"/>
    <property type="molecule type" value="Genomic_DNA"/>
</dbReference>
<gene>
    <name evidence="2" type="ORF">LY89DRAFT_683193</name>
</gene>
<reference evidence="2 3" key="1">
    <citation type="submission" date="2015-10" db="EMBL/GenBank/DDBJ databases">
        <title>Full genome of DAOMC 229536 Phialocephala scopiformis, a fungal endophyte of spruce producing the potent anti-insectan compound rugulosin.</title>
        <authorList>
            <consortium name="DOE Joint Genome Institute"/>
            <person name="Walker A.K."/>
            <person name="Frasz S.L."/>
            <person name="Seifert K.A."/>
            <person name="Miller J.D."/>
            <person name="Mondo S.J."/>
            <person name="Labutti K."/>
            <person name="Lipzen A."/>
            <person name="Dockter R."/>
            <person name="Kennedy M."/>
            <person name="Grigoriev I.V."/>
            <person name="Spatafora J.W."/>
        </authorList>
    </citation>
    <scope>NUCLEOTIDE SEQUENCE [LARGE SCALE GENOMIC DNA]</scope>
    <source>
        <strain evidence="2 3">CBS 120377</strain>
    </source>
</reference>
<dbReference type="GeneID" id="28824381"/>
<feature type="region of interest" description="Disordered" evidence="1">
    <location>
        <begin position="33"/>
        <end position="53"/>
    </location>
</feature>
<feature type="non-terminal residue" evidence="2">
    <location>
        <position position="53"/>
    </location>
</feature>
<organism evidence="2 3">
    <name type="scientific">Mollisia scopiformis</name>
    <name type="common">Conifer needle endophyte fungus</name>
    <name type="synonym">Phialocephala scopiformis</name>
    <dbReference type="NCBI Taxonomy" id="149040"/>
    <lineage>
        <taxon>Eukaryota</taxon>
        <taxon>Fungi</taxon>
        <taxon>Dikarya</taxon>
        <taxon>Ascomycota</taxon>
        <taxon>Pezizomycotina</taxon>
        <taxon>Leotiomycetes</taxon>
        <taxon>Helotiales</taxon>
        <taxon>Mollisiaceae</taxon>
        <taxon>Mollisia</taxon>
    </lineage>
</organism>
<evidence type="ECO:0000313" key="3">
    <source>
        <dbReference type="Proteomes" id="UP000070700"/>
    </source>
</evidence>
<name>A0A194XGN5_MOLSC</name>
<accession>A0A194XGN5</accession>
<dbReference type="RefSeq" id="XP_018073656.1">
    <property type="nucleotide sequence ID" value="XM_018214655.1"/>
</dbReference>
<protein>
    <submittedName>
        <fullName evidence="2">Uncharacterized protein</fullName>
    </submittedName>
</protein>